<reference evidence="2" key="2">
    <citation type="journal article" date="2019" name="MicrobiologyOpen">
        <title>High-quality draft genome sequence of Gaiella occulta isolated from a 150 meter deep mineral water borehole and comparison with the genome sequences of other deep-branching lineages of the phylum Actinobacteria.</title>
        <authorList>
            <person name="Severino R."/>
            <person name="Froufe H.J.C."/>
            <person name="Barroso C."/>
            <person name="Albuquerque L."/>
            <person name="Lobo-da-Cunha A."/>
            <person name="da Costa M.S."/>
            <person name="Egas C."/>
        </authorList>
    </citation>
    <scope>NUCLEOTIDE SEQUENCE [LARGE SCALE GENOMIC DNA]</scope>
    <source>
        <strain evidence="2">F2-233</strain>
    </source>
</reference>
<keyword evidence="2" id="KW-1185">Reference proteome</keyword>
<dbReference type="Proteomes" id="UP000254134">
    <property type="component" value="Unassembled WGS sequence"/>
</dbReference>
<reference evidence="1 2" key="1">
    <citation type="submission" date="2018-07" db="EMBL/GenBank/DDBJ databases">
        <title>High-quality-draft genome sequence of Gaiella occulta.</title>
        <authorList>
            <person name="Severino R."/>
            <person name="Froufe H.J.C."/>
            <person name="Rainey F.A."/>
            <person name="Barroso C."/>
            <person name="Albuquerque L."/>
            <person name="Lobo-Da-Cunha A."/>
            <person name="Da Costa M.S."/>
            <person name="Egas C."/>
        </authorList>
    </citation>
    <scope>NUCLEOTIDE SEQUENCE [LARGE SCALE GENOMIC DNA]</scope>
    <source>
        <strain evidence="1 2">F2-233</strain>
    </source>
</reference>
<evidence type="ECO:0000313" key="1">
    <source>
        <dbReference type="EMBL" id="RDI75577.1"/>
    </source>
</evidence>
<proteinExistence type="predicted"/>
<evidence type="ECO:0000313" key="2">
    <source>
        <dbReference type="Proteomes" id="UP000254134"/>
    </source>
</evidence>
<name>A0A7M2YZK7_9ACTN</name>
<dbReference type="SUPFAM" id="SSF143100">
    <property type="entry name" value="TTHA1013/TTHA0281-like"/>
    <property type="match status" value="1"/>
</dbReference>
<accession>A0A7M2YZK7</accession>
<evidence type="ECO:0008006" key="3">
    <source>
        <dbReference type="Google" id="ProtNLM"/>
    </source>
</evidence>
<protein>
    <recommendedName>
        <fullName evidence="3">2-oxoisovalerate dehydrogenase</fullName>
    </recommendedName>
</protein>
<dbReference type="EMBL" id="QQZY01000002">
    <property type="protein sequence ID" value="RDI75577.1"/>
    <property type="molecule type" value="Genomic_DNA"/>
</dbReference>
<dbReference type="Gene3D" id="3.30.160.250">
    <property type="match status" value="1"/>
</dbReference>
<organism evidence="1 2">
    <name type="scientific">Gaiella occulta</name>
    <dbReference type="NCBI Taxonomy" id="1002870"/>
    <lineage>
        <taxon>Bacteria</taxon>
        <taxon>Bacillati</taxon>
        <taxon>Actinomycetota</taxon>
        <taxon>Thermoleophilia</taxon>
        <taxon>Gaiellales</taxon>
        <taxon>Gaiellaceae</taxon>
        <taxon>Gaiella</taxon>
    </lineage>
</organism>
<dbReference type="InterPro" id="IPR035069">
    <property type="entry name" value="TTHA1013/TTHA0281-like"/>
</dbReference>
<dbReference type="RefSeq" id="WP_114795765.1">
    <property type="nucleotide sequence ID" value="NZ_QQZY01000002.1"/>
</dbReference>
<sequence>MAESEIVFSITESPEGGFEAQALGVPIFTQAETMDELRLSVRDAVRCHFDETDRPQVIRLHVVRDEIIAA</sequence>
<comment type="caution">
    <text evidence="1">The sequence shown here is derived from an EMBL/GenBank/DDBJ whole genome shotgun (WGS) entry which is preliminary data.</text>
</comment>
<dbReference type="OrthoDB" id="9805307at2"/>
<gene>
    <name evidence="1" type="ORF">Gocc_1375</name>
</gene>
<dbReference type="AlphaFoldDB" id="A0A7M2YZK7"/>